<protein>
    <submittedName>
        <fullName evidence="10">DNA-binding response regulator</fullName>
    </submittedName>
</protein>
<dbReference type="InterPro" id="IPR001867">
    <property type="entry name" value="OmpR/PhoB-type_DNA-bd"/>
</dbReference>
<gene>
    <name evidence="10" type="ORF">BTW07_05200</name>
</gene>
<dbReference type="InterPro" id="IPR039420">
    <property type="entry name" value="WalR-like"/>
</dbReference>
<keyword evidence="11" id="KW-1185">Reference proteome</keyword>
<dbReference type="GO" id="GO:0032993">
    <property type="term" value="C:protein-DNA complex"/>
    <property type="evidence" value="ECO:0007669"/>
    <property type="project" value="TreeGrafter"/>
</dbReference>
<dbReference type="SMART" id="SM00448">
    <property type="entry name" value="REC"/>
    <property type="match status" value="1"/>
</dbReference>
<name>A0A1Q8SVC1_9GAMM</name>
<dbReference type="AlphaFoldDB" id="A0A1Q8SVC1"/>
<dbReference type="OrthoDB" id="9802426at2"/>
<dbReference type="InterPro" id="IPR011006">
    <property type="entry name" value="CheY-like_superfamily"/>
</dbReference>
<dbReference type="SUPFAM" id="SSF52172">
    <property type="entry name" value="CheY-like"/>
    <property type="match status" value="1"/>
</dbReference>
<feature type="modified residue" description="4-aspartylphosphate" evidence="6">
    <location>
        <position position="51"/>
    </location>
</feature>
<dbReference type="CDD" id="cd17624">
    <property type="entry name" value="REC_OmpR_PmrA-like"/>
    <property type="match status" value="1"/>
</dbReference>
<dbReference type="Pfam" id="PF00486">
    <property type="entry name" value="Trans_reg_C"/>
    <property type="match status" value="1"/>
</dbReference>
<evidence type="ECO:0000256" key="7">
    <source>
        <dbReference type="PROSITE-ProRule" id="PRU01091"/>
    </source>
</evidence>
<dbReference type="CDD" id="cd00383">
    <property type="entry name" value="trans_reg_C"/>
    <property type="match status" value="1"/>
</dbReference>
<dbReference type="PROSITE" id="PS50110">
    <property type="entry name" value="RESPONSE_REGULATORY"/>
    <property type="match status" value="1"/>
</dbReference>
<dbReference type="STRING" id="404433.BTW07_05200"/>
<evidence type="ECO:0000256" key="2">
    <source>
        <dbReference type="ARBA" id="ARBA00023012"/>
    </source>
</evidence>
<dbReference type="Proteomes" id="UP000186878">
    <property type="component" value="Unassembled WGS sequence"/>
</dbReference>
<dbReference type="EMBL" id="MSDO01000004">
    <property type="protein sequence ID" value="OLO05415.1"/>
    <property type="molecule type" value="Genomic_DNA"/>
</dbReference>
<evidence type="ECO:0000256" key="1">
    <source>
        <dbReference type="ARBA" id="ARBA00022553"/>
    </source>
</evidence>
<evidence type="ECO:0000256" key="4">
    <source>
        <dbReference type="ARBA" id="ARBA00023125"/>
    </source>
</evidence>
<feature type="domain" description="Response regulatory" evidence="8">
    <location>
        <begin position="2"/>
        <end position="115"/>
    </location>
</feature>
<keyword evidence="1 6" id="KW-0597">Phosphoprotein</keyword>
<dbReference type="Pfam" id="PF00072">
    <property type="entry name" value="Response_reg"/>
    <property type="match status" value="1"/>
</dbReference>
<dbReference type="InterPro" id="IPR036388">
    <property type="entry name" value="WH-like_DNA-bd_sf"/>
</dbReference>
<dbReference type="GO" id="GO:0005829">
    <property type="term" value="C:cytosol"/>
    <property type="evidence" value="ECO:0007669"/>
    <property type="project" value="TreeGrafter"/>
</dbReference>
<keyword evidence="5" id="KW-0804">Transcription</keyword>
<dbReference type="InterPro" id="IPR001789">
    <property type="entry name" value="Sig_transdc_resp-reg_receiver"/>
</dbReference>
<dbReference type="RefSeq" id="WP_075569099.1">
    <property type="nucleotide sequence ID" value="NZ_MSDO01000004.1"/>
</dbReference>
<dbReference type="Gene3D" id="1.10.10.10">
    <property type="entry name" value="Winged helix-like DNA-binding domain superfamily/Winged helix DNA-binding domain"/>
    <property type="match status" value="1"/>
</dbReference>
<evidence type="ECO:0000256" key="6">
    <source>
        <dbReference type="PROSITE-ProRule" id="PRU00169"/>
    </source>
</evidence>
<reference evidence="10 11" key="1">
    <citation type="submission" date="2016-12" db="EMBL/GenBank/DDBJ databases">
        <title>Draft genome sequences of strains Salinicola socius SMB35, Salinicola sp. MH3R3-1 and Chromohalobacter sp. SMB17 from the Verkhnekamsk potash mining region of Russia.</title>
        <authorList>
            <person name="Mavrodi D.V."/>
            <person name="Olsson B.E."/>
            <person name="Korsakova E.S."/>
            <person name="Pyankova A."/>
            <person name="Mavrodi O.V."/>
            <person name="Plotnikova E.G."/>
        </authorList>
    </citation>
    <scope>NUCLEOTIDE SEQUENCE [LARGE SCALE GENOMIC DNA]</scope>
    <source>
        <strain evidence="10 11">SMB35</strain>
    </source>
</reference>
<accession>A0A1Q8SVC1</accession>
<dbReference type="Gene3D" id="6.10.250.690">
    <property type="match status" value="1"/>
</dbReference>
<evidence type="ECO:0000313" key="11">
    <source>
        <dbReference type="Proteomes" id="UP000186878"/>
    </source>
</evidence>
<keyword evidence="2" id="KW-0902">Two-component regulatory system</keyword>
<dbReference type="GO" id="GO:0000976">
    <property type="term" value="F:transcription cis-regulatory region binding"/>
    <property type="evidence" value="ECO:0007669"/>
    <property type="project" value="TreeGrafter"/>
</dbReference>
<organism evidence="10 11">
    <name type="scientific">Salinicola socius</name>
    <dbReference type="NCBI Taxonomy" id="404433"/>
    <lineage>
        <taxon>Bacteria</taxon>
        <taxon>Pseudomonadati</taxon>
        <taxon>Pseudomonadota</taxon>
        <taxon>Gammaproteobacteria</taxon>
        <taxon>Oceanospirillales</taxon>
        <taxon>Halomonadaceae</taxon>
        <taxon>Salinicola</taxon>
    </lineage>
</organism>
<evidence type="ECO:0000256" key="5">
    <source>
        <dbReference type="ARBA" id="ARBA00023163"/>
    </source>
</evidence>
<proteinExistence type="predicted"/>
<dbReference type="GO" id="GO:0006355">
    <property type="term" value="P:regulation of DNA-templated transcription"/>
    <property type="evidence" value="ECO:0007669"/>
    <property type="project" value="InterPro"/>
</dbReference>
<dbReference type="PANTHER" id="PTHR48111">
    <property type="entry name" value="REGULATOR OF RPOS"/>
    <property type="match status" value="1"/>
</dbReference>
<evidence type="ECO:0000259" key="9">
    <source>
        <dbReference type="PROSITE" id="PS51755"/>
    </source>
</evidence>
<dbReference type="GO" id="GO:0000156">
    <property type="term" value="F:phosphorelay response regulator activity"/>
    <property type="evidence" value="ECO:0007669"/>
    <property type="project" value="TreeGrafter"/>
</dbReference>
<dbReference type="PROSITE" id="PS51755">
    <property type="entry name" value="OMPR_PHOB"/>
    <property type="match status" value="1"/>
</dbReference>
<dbReference type="FunFam" id="3.40.50.2300:FF:000002">
    <property type="entry name" value="DNA-binding response regulator PhoP"/>
    <property type="match status" value="1"/>
</dbReference>
<dbReference type="Gene3D" id="3.40.50.2300">
    <property type="match status" value="1"/>
</dbReference>
<evidence type="ECO:0000313" key="10">
    <source>
        <dbReference type="EMBL" id="OLO05415.1"/>
    </source>
</evidence>
<dbReference type="PANTHER" id="PTHR48111:SF67">
    <property type="entry name" value="TRANSCRIPTIONAL REGULATORY PROTEIN TCTD"/>
    <property type="match status" value="1"/>
</dbReference>
<sequence length="220" mass="24747">MRVLLVEDDPLLGDGIRTALIREGYVVDWLTKGRDALEAVRVEPFSLVVLDLGLPDIDGLEVLKGIRRHYPLPVLILTARDAVDQRIMGLDAGADDYVLKPFDLQELLARMRVVTRRAEGRATQLLAIGQLTINEAEHEVSWKGASVPLARREFALLLELARNRDKVMSRPKLESLLYGWGEEVGSNALEVHVHHLRRKLDKHLIATVRGIGYRLDSRVA</sequence>
<feature type="DNA-binding region" description="OmpR/PhoB-type" evidence="7">
    <location>
        <begin position="123"/>
        <end position="217"/>
    </location>
</feature>
<feature type="domain" description="OmpR/PhoB-type" evidence="9">
    <location>
        <begin position="123"/>
        <end position="217"/>
    </location>
</feature>
<dbReference type="SMART" id="SM00862">
    <property type="entry name" value="Trans_reg_C"/>
    <property type="match status" value="1"/>
</dbReference>
<comment type="caution">
    <text evidence="10">The sequence shown here is derived from an EMBL/GenBank/DDBJ whole genome shotgun (WGS) entry which is preliminary data.</text>
</comment>
<keyword evidence="4 7" id="KW-0238">DNA-binding</keyword>
<keyword evidence="3" id="KW-0805">Transcription regulation</keyword>
<evidence type="ECO:0000259" key="8">
    <source>
        <dbReference type="PROSITE" id="PS50110"/>
    </source>
</evidence>
<evidence type="ECO:0000256" key="3">
    <source>
        <dbReference type="ARBA" id="ARBA00023015"/>
    </source>
</evidence>